<organism evidence="2 3">
    <name type="scientific">Elasticomyces elasticus</name>
    <dbReference type="NCBI Taxonomy" id="574655"/>
    <lineage>
        <taxon>Eukaryota</taxon>
        <taxon>Fungi</taxon>
        <taxon>Dikarya</taxon>
        <taxon>Ascomycota</taxon>
        <taxon>Pezizomycotina</taxon>
        <taxon>Dothideomycetes</taxon>
        <taxon>Dothideomycetidae</taxon>
        <taxon>Mycosphaerellales</taxon>
        <taxon>Teratosphaeriaceae</taxon>
        <taxon>Elasticomyces</taxon>
    </lineage>
</organism>
<comment type="caution">
    <text evidence="2">The sequence shown here is derived from an EMBL/GenBank/DDBJ whole genome shotgun (WGS) entry which is preliminary data.</text>
</comment>
<evidence type="ECO:0000313" key="2">
    <source>
        <dbReference type="EMBL" id="KAK5708060.1"/>
    </source>
</evidence>
<feature type="region of interest" description="Disordered" evidence="1">
    <location>
        <begin position="336"/>
        <end position="388"/>
    </location>
</feature>
<accession>A0AAN7WKG9</accession>
<evidence type="ECO:0000256" key="1">
    <source>
        <dbReference type="SAM" id="MobiDB-lite"/>
    </source>
</evidence>
<dbReference type="PANTHER" id="PTHR38797">
    <property type="entry name" value="NUCLEAR PORE COMPLEX PROTEIN NUP85-RELATED"/>
    <property type="match status" value="1"/>
</dbReference>
<gene>
    <name evidence="2" type="ORF">LTR97_000600</name>
</gene>
<dbReference type="AlphaFoldDB" id="A0AAN7WKG9"/>
<dbReference type="Pfam" id="PF12311">
    <property type="entry name" value="DUF3632"/>
    <property type="match status" value="1"/>
</dbReference>
<proteinExistence type="predicted"/>
<reference evidence="2" key="1">
    <citation type="submission" date="2023-08" db="EMBL/GenBank/DDBJ databases">
        <title>Black Yeasts Isolated from many extreme environments.</title>
        <authorList>
            <person name="Coleine C."/>
            <person name="Stajich J.E."/>
            <person name="Selbmann L."/>
        </authorList>
    </citation>
    <scope>NUCLEOTIDE SEQUENCE</scope>
    <source>
        <strain evidence="2">CCFEE 5810</strain>
    </source>
</reference>
<dbReference type="Proteomes" id="UP001310594">
    <property type="component" value="Unassembled WGS sequence"/>
</dbReference>
<dbReference type="PANTHER" id="PTHR38797:SF4">
    <property type="entry name" value="NUCLEAR PORE COMPLEX PROTEIN NUP85"/>
    <property type="match status" value="1"/>
</dbReference>
<dbReference type="InterPro" id="IPR022085">
    <property type="entry name" value="OpdG"/>
</dbReference>
<sequence>MPPFNSPSIEWAESRHQRTPIHLMLKGVPQYPAKAEARVVMLADLIDFIWTSQGFDTCMLVDVEEQFWFALLDTIEWIPPDHECQNSIIQALCLLCQREPNQIGQFKSEKKVVSASAPRGWEYQYLEVLWTDFPGLGIAALKDVEGWSSPVEMIPEPSGEEPPPTSHAEQLARFSKRPESSFVKYANLHSFFARFAGTGFGPQWVNFAIWMLRAALEEPAVEGKRMSYRLWIATEWLVYFSNRVFEFLTSGIEIEVNDKSLRTGQLCKNVPWLGVERWNYWKTRAASVAEALDDWQGDGPFANRIALTLECMARAEEAAIARGSVNSFTPSPAAASSVLESSTTAQPDTSSTSVPTTDTPTEVPESSIPCTATPSPTAKPKQRRWWLW</sequence>
<name>A0AAN7WKG9_9PEZI</name>
<dbReference type="EMBL" id="JAVRQU010000001">
    <property type="protein sequence ID" value="KAK5708060.1"/>
    <property type="molecule type" value="Genomic_DNA"/>
</dbReference>
<protein>
    <submittedName>
        <fullName evidence="2">Uncharacterized protein</fullName>
    </submittedName>
</protein>
<evidence type="ECO:0000313" key="3">
    <source>
        <dbReference type="Proteomes" id="UP001310594"/>
    </source>
</evidence>
<feature type="compositionally biased region" description="Low complexity" evidence="1">
    <location>
        <begin position="347"/>
        <end position="367"/>
    </location>
</feature>
<dbReference type="InterPro" id="IPR053204">
    <property type="entry name" value="Oxopyrrolidines_Biosynth-assoc"/>
</dbReference>